<dbReference type="EMBL" id="PKMF04000163">
    <property type="protein sequence ID" value="KAK7845916.1"/>
    <property type="molecule type" value="Genomic_DNA"/>
</dbReference>
<organism evidence="1 2">
    <name type="scientific">Quercus suber</name>
    <name type="common">Cork oak</name>
    <dbReference type="NCBI Taxonomy" id="58331"/>
    <lineage>
        <taxon>Eukaryota</taxon>
        <taxon>Viridiplantae</taxon>
        <taxon>Streptophyta</taxon>
        <taxon>Embryophyta</taxon>
        <taxon>Tracheophyta</taxon>
        <taxon>Spermatophyta</taxon>
        <taxon>Magnoliopsida</taxon>
        <taxon>eudicotyledons</taxon>
        <taxon>Gunneridae</taxon>
        <taxon>Pentapetalae</taxon>
        <taxon>rosids</taxon>
        <taxon>fabids</taxon>
        <taxon>Fagales</taxon>
        <taxon>Fagaceae</taxon>
        <taxon>Quercus</taxon>
    </lineage>
</organism>
<evidence type="ECO:0000313" key="1">
    <source>
        <dbReference type="EMBL" id="KAK7845916.1"/>
    </source>
</evidence>
<keyword evidence="2" id="KW-1185">Reference proteome</keyword>
<accession>A0AAW0L6C3</accession>
<evidence type="ECO:0000313" key="2">
    <source>
        <dbReference type="Proteomes" id="UP000237347"/>
    </source>
</evidence>
<dbReference type="AlphaFoldDB" id="A0AAW0L6C3"/>
<dbReference type="Proteomes" id="UP000237347">
    <property type="component" value="Unassembled WGS sequence"/>
</dbReference>
<proteinExistence type="predicted"/>
<dbReference type="PANTHER" id="PTHR33116:SF78">
    <property type="entry name" value="OS12G0587133 PROTEIN"/>
    <property type="match status" value="1"/>
</dbReference>
<sequence length="221" mass="25495">MDFRKYLGVPITIDGRNKHAFDFILDKVRARLSGWKAKSLSLASRMTLIASVTSSVPIHLMQCNLLPSRICTELDRLNRNFLWGDLSTKKKLHAINWDVVTKPEHLGGLGLKKSFPQNKSLLAKRAWAMHTNENTTWADTLRKKYLTSNTAKRKSTIWNNIQKSEPICKLGTRWLIRNDHSVKFWHDNWTRHGPLRILLRGPLHASDLHLKVKDTWDANGN</sequence>
<gene>
    <name evidence="1" type="ORF">CFP56_008775</name>
</gene>
<comment type="caution">
    <text evidence="1">The sequence shown here is derived from an EMBL/GenBank/DDBJ whole genome shotgun (WGS) entry which is preliminary data.</text>
</comment>
<reference evidence="1 2" key="1">
    <citation type="journal article" date="2018" name="Sci. Data">
        <title>The draft genome sequence of cork oak.</title>
        <authorList>
            <person name="Ramos A.M."/>
            <person name="Usie A."/>
            <person name="Barbosa P."/>
            <person name="Barros P.M."/>
            <person name="Capote T."/>
            <person name="Chaves I."/>
            <person name="Simoes F."/>
            <person name="Abreu I."/>
            <person name="Carrasquinho I."/>
            <person name="Faro C."/>
            <person name="Guimaraes J.B."/>
            <person name="Mendonca D."/>
            <person name="Nobrega F."/>
            <person name="Rodrigues L."/>
            <person name="Saibo N.J.M."/>
            <person name="Varela M.C."/>
            <person name="Egas C."/>
            <person name="Matos J."/>
            <person name="Miguel C.M."/>
            <person name="Oliveira M.M."/>
            <person name="Ricardo C.P."/>
            <person name="Goncalves S."/>
        </authorList>
    </citation>
    <scope>NUCLEOTIDE SEQUENCE [LARGE SCALE GENOMIC DNA]</scope>
    <source>
        <strain evidence="2">cv. HL8</strain>
    </source>
</reference>
<protein>
    <submittedName>
        <fullName evidence="1">Ribonuclease h protein</fullName>
    </submittedName>
</protein>
<name>A0AAW0L6C3_QUESU</name>
<dbReference type="PANTHER" id="PTHR33116">
    <property type="entry name" value="REVERSE TRANSCRIPTASE ZINC-BINDING DOMAIN-CONTAINING PROTEIN-RELATED-RELATED"/>
    <property type="match status" value="1"/>
</dbReference>